<keyword evidence="3" id="KW-1185">Reference proteome</keyword>
<comment type="caution">
    <text evidence="2">The sequence shown here is derived from an EMBL/GenBank/DDBJ whole genome shotgun (WGS) entry which is preliminary data.</text>
</comment>
<evidence type="ECO:0000313" key="3">
    <source>
        <dbReference type="Proteomes" id="UP000821866"/>
    </source>
</evidence>
<dbReference type="Gene3D" id="1.10.10.2230">
    <property type="match status" value="1"/>
</dbReference>
<organism evidence="2 3">
    <name type="scientific">Rhipicephalus microplus</name>
    <name type="common">Cattle tick</name>
    <name type="synonym">Boophilus microplus</name>
    <dbReference type="NCBI Taxonomy" id="6941"/>
    <lineage>
        <taxon>Eukaryota</taxon>
        <taxon>Metazoa</taxon>
        <taxon>Ecdysozoa</taxon>
        <taxon>Arthropoda</taxon>
        <taxon>Chelicerata</taxon>
        <taxon>Arachnida</taxon>
        <taxon>Acari</taxon>
        <taxon>Parasitiformes</taxon>
        <taxon>Ixodida</taxon>
        <taxon>Ixodoidea</taxon>
        <taxon>Ixodidae</taxon>
        <taxon>Rhipicephalinae</taxon>
        <taxon>Rhipicephalus</taxon>
        <taxon>Boophilus</taxon>
    </lineage>
</organism>
<feature type="compositionally biased region" description="Acidic residues" evidence="1">
    <location>
        <begin position="195"/>
        <end position="207"/>
    </location>
</feature>
<protein>
    <submittedName>
        <fullName evidence="2">Uncharacterized protein</fullName>
    </submittedName>
</protein>
<dbReference type="VEuPathDB" id="VectorBase:LOC119178578"/>
<evidence type="ECO:0000256" key="1">
    <source>
        <dbReference type="SAM" id="MobiDB-lite"/>
    </source>
</evidence>
<proteinExistence type="predicted"/>
<gene>
    <name evidence="2" type="ORF">HPB51_026257</name>
</gene>
<accession>A0A9J6D7V8</accession>
<sequence>MDKSPYVLLERINVDSQLALERGIQSIPLAKRKPIVVVEKLPNAVIDGMDQKNADRPRQARKSSKRPLSPAPLRRIDSDSPSKRVHFGGEGSRKYPHMRLWTGTKSSGKQQGECSKENQSGLERSESEADALKEPTEGSPTARKHPSKYAKSPSVVLGVHGKGIPIVVLQRLEDVVVSECHESSRASVAVSDQLSESEELSSEDTEPECGGGLEFPKGGRRRSASHSASHSLRKRTPAKYQETESSDDNCLKRCKQCGQLLGSVSMAALSRSSVTEEQLLRRPEFLTETGEKPACKVFNAQIYDQYEHLVALDEPKRLDNVHLFFSAQISPVWGEESENFADYYISNEHEVYAGFVKPLRRKMYLTKLVVDAVSGDRDCSYESLVKIIQDAVVPELGDDESFSEEELLKHGEFVAKHACSYDEARDEDYEPTALKAPCLQRLVDLCHIKRLK</sequence>
<dbReference type="EMBL" id="JABSTU010000011">
    <property type="protein sequence ID" value="KAH8010205.1"/>
    <property type="molecule type" value="Genomic_DNA"/>
</dbReference>
<reference evidence="2" key="2">
    <citation type="submission" date="2021-09" db="EMBL/GenBank/DDBJ databases">
        <authorList>
            <person name="Jia N."/>
            <person name="Wang J."/>
            <person name="Shi W."/>
            <person name="Du L."/>
            <person name="Sun Y."/>
            <person name="Zhan W."/>
            <person name="Jiang J."/>
            <person name="Wang Q."/>
            <person name="Zhang B."/>
            <person name="Ji P."/>
            <person name="Sakyi L.B."/>
            <person name="Cui X."/>
            <person name="Yuan T."/>
            <person name="Jiang B."/>
            <person name="Yang W."/>
            <person name="Lam T.T.-Y."/>
            <person name="Chang Q."/>
            <person name="Ding S."/>
            <person name="Wang X."/>
            <person name="Zhu J."/>
            <person name="Ruan X."/>
            <person name="Zhao L."/>
            <person name="Wei J."/>
            <person name="Que T."/>
            <person name="Du C."/>
            <person name="Cheng J."/>
            <person name="Dai P."/>
            <person name="Han X."/>
            <person name="Huang E."/>
            <person name="Gao Y."/>
            <person name="Liu J."/>
            <person name="Shao H."/>
            <person name="Ye R."/>
            <person name="Li L."/>
            <person name="Wei W."/>
            <person name="Wang X."/>
            <person name="Wang C."/>
            <person name="Huo Q."/>
            <person name="Li W."/>
            <person name="Guo W."/>
            <person name="Chen H."/>
            <person name="Chen S."/>
            <person name="Zhou L."/>
            <person name="Zhou L."/>
            <person name="Ni X."/>
            <person name="Tian J."/>
            <person name="Zhou Y."/>
            <person name="Sheng Y."/>
            <person name="Liu T."/>
            <person name="Pan Y."/>
            <person name="Xia L."/>
            <person name="Li J."/>
            <person name="Zhao F."/>
            <person name="Cao W."/>
        </authorList>
    </citation>
    <scope>NUCLEOTIDE SEQUENCE</scope>
    <source>
        <strain evidence="2">Rmic-2018</strain>
        <tissue evidence="2">Larvae</tissue>
    </source>
</reference>
<feature type="compositionally biased region" description="Polar residues" evidence="1">
    <location>
        <begin position="103"/>
        <end position="122"/>
    </location>
</feature>
<dbReference type="AlphaFoldDB" id="A0A9J6D7V8"/>
<dbReference type="Proteomes" id="UP000821866">
    <property type="component" value="Chromosome 9"/>
</dbReference>
<feature type="compositionally biased region" description="Basic and acidic residues" evidence="1">
    <location>
        <begin position="49"/>
        <end position="58"/>
    </location>
</feature>
<evidence type="ECO:0000313" key="2">
    <source>
        <dbReference type="EMBL" id="KAH8010205.1"/>
    </source>
</evidence>
<name>A0A9J6D7V8_RHIMP</name>
<feature type="region of interest" description="Disordered" evidence="1">
    <location>
        <begin position="48"/>
        <end position="151"/>
    </location>
</feature>
<feature type="region of interest" description="Disordered" evidence="1">
    <location>
        <begin position="186"/>
        <end position="245"/>
    </location>
</feature>
<reference evidence="2" key="1">
    <citation type="journal article" date="2020" name="Cell">
        <title>Large-Scale Comparative Analyses of Tick Genomes Elucidate Their Genetic Diversity and Vector Capacities.</title>
        <authorList>
            <consortium name="Tick Genome and Microbiome Consortium (TIGMIC)"/>
            <person name="Jia N."/>
            <person name="Wang J."/>
            <person name="Shi W."/>
            <person name="Du L."/>
            <person name="Sun Y."/>
            <person name="Zhan W."/>
            <person name="Jiang J.F."/>
            <person name="Wang Q."/>
            <person name="Zhang B."/>
            <person name="Ji P."/>
            <person name="Bell-Sakyi L."/>
            <person name="Cui X.M."/>
            <person name="Yuan T.T."/>
            <person name="Jiang B.G."/>
            <person name="Yang W.F."/>
            <person name="Lam T.T."/>
            <person name="Chang Q.C."/>
            <person name="Ding S.J."/>
            <person name="Wang X.J."/>
            <person name="Zhu J.G."/>
            <person name="Ruan X.D."/>
            <person name="Zhao L."/>
            <person name="Wei J.T."/>
            <person name="Ye R.Z."/>
            <person name="Que T.C."/>
            <person name="Du C.H."/>
            <person name="Zhou Y.H."/>
            <person name="Cheng J.X."/>
            <person name="Dai P.F."/>
            <person name="Guo W.B."/>
            <person name="Han X.H."/>
            <person name="Huang E.J."/>
            <person name="Li L.F."/>
            <person name="Wei W."/>
            <person name="Gao Y.C."/>
            <person name="Liu J.Z."/>
            <person name="Shao H.Z."/>
            <person name="Wang X."/>
            <person name="Wang C.C."/>
            <person name="Yang T.C."/>
            <person name="Huo Q.B."/>
            <person name="Li W."/>
            <person name="Chen H.Y."/>
            <person name="Chen S.E."/>
            <person name="Zhou L.G."/>
            <person name="Ni X.B."/>
            <person name="Tian J.H."/>
            <person name="Sheng Y."/>
            <person name="Liu T."/>
            <person name="Pan Y.S."/>
            <person name="Xia L.Y."/>
            <person name="Li J."/>
            <person name="Zhao F."/>
            <person name="Cao W.C."/>
        </authorList>
    </citation>
    <scope>NUCLEOTIDE SEQUENCE</scope>
    <source>
        <strain evidence="2">Rmic-2018</strain>
    </source>
</reference>
<feature type="compositionally biased region" description="Basic and acidic residues" evidence="1">
    <location>
        <begin position="123"/>
        <end position="136"/>
    </location>
</feature>